<comment type="subcellular location">
    <subcellularLocation>
        <location evidence="2">Secreted</location>
        <location evidence="2">Cell wall</location>
    </subcellularLocation>
</comment>
<comment type="similarity">
    <text evidence="2">Belongs to the fungal hydrophobin family.</text>
</comment>
<gene>
    <name evidence="3" type="primary">ah2</name>
</gene>
<organism evidence="3">
    <name type="scientific">Cordyceps farinosa</name>
    <dbReference type="NCBI Taxonomy" id="89141"/>
    <lineage>
        <taxon>Eukaryota</taxon>
        <taxon>Fungi</taxon>
        <taxon>Dikarya</taxon>
        <taxon>Ascomycota</taxon>
        <taxon>Pezizomycotina</taxon>
        <taxon>Sordariomycetes</taxon>
        <taxon>Hypocreomycetidae</taxon>
        <taxon>Hypocreales</taxon>
        <taxon>Cordycipitaceae</taxon>
        <taxon>Cordyceps</taxon>
    </lineage>
</organism>
<keyword evidence="2" id="KW-0732">Signal</keyword>
<dbReference type="InterPro" id="IPR001338">
    <property type="entry name" value="Class_I_Hydrophobin"/>
</dbReference>
<keyword evidence="1 2" id="KW-1015">Disulfide bond</keyword>
<evidence type="ECO:0000256" key="1">
    <source>
        <dbReference type="ARBA" id="ARBA00023157"/>
    </source>
</evidence>
<sequence length="134" mass="13686">MRFAFAITALIAAVTAAPSKDLAIVNKRHGMTVHDAAKKCGTGQQLNCCNEQHSNEGDKGQVSKPTGALVTADGLLSHLIGTCGKLDVAALIGIDDLLNTNCKGQAACCQDTASVAQGGLLNLALPCIALDSLL</sequence>
<feature type="chain" id="PRO_5013988001" description="Hydrophobin" evidence="2">
    <location>
        <begin position="17"/>
        <end position="134"/>
    </location>
</feature>
<dbReference type="Pfam" id="PF01185">
    <property type="entry name" value="Hydrophobin"/>
    <property type="match status" value="1"/>
</dbReference>
<proteinExistence type="inferred from homology"/>
<dbReference type="AlphaFoldDB" id="E0WHQ8"/>
<dbReference type="EMBL" id="FR666702">
    <property type="protein sequence ID" value="CBV17211.1"/>
    <property type="molecule type" value="Genomic_DNA"/>
</dbReference>
<accession>E0WHQ8</accession>
<evidence type="ECO:0000313" key="3">
    <source>
        <dbReference type="EMBL" id="CBV17211.1"/>
    </source>
</evidence>
<dbReference type="GO" id="GO:0009277">
    <property type="term" value="C:fungal-type cell wall"/>
    <property type="evidence" value="ECO:0007669"/>
    <property type="project" value="InterPro"/>
</dbReference>
<feature type="signal peptide" evidence="2">
    <location>
        <begin position="1"/>
        <end position="16"/>
    </location>
</feature>
<dbReference type="CDD" id="cd23507">
    <property type="entry name" value="hydrophobin_I"/>
    <property type="match status" value="1"/>
</dbReference>
<reference evidence="3" key="1">
    <citation type="submission" date="2010-07" db="EMBL/GenBank/DDBJ databases">
        <title>Biochemical and molecular biological characterization of PfaH2 a novel hydrophobin from the ascomycete Paecilomyces farinosus.</title>
        <authorList>
            <person name="Lunkenbein S."/>
        </authorList>
    </citation>
    <scope>NUCLEOTIDE SEQUENCE</scope>
    <source>
        <tissue evidence="3">Mycelium</tissue>
    </source>
</reference>
<keyword evidence="2" id="KW-0134">Cell wall</keyword>
<protein>
    <recommendedName>
        <fullName evidence="2">Hydrophobin</fullName>
    </recommendedName>
</protein>
<evidence type="ECO:0000256" key="2">
    <source>
        <dbReference type="RuleBase" id="RU365009"/>
    </source>
</evidence>
<name>E0WHQ8_9HYPO</name>
<keyword evidence="2" id="KW-0964">Secreted</keyword>
<dbReference type="SMART" id="SM00075">
    <property type="entry name" value="HYDRO"/>
    <property type="match status" value="1"/>
</dbReference>
<dbReference type="GO" id="GO:0005199">
    <property type="term" value="F:structural constituent of cell wall"/>
    <property type="evidence" value="ECO:0007669"/>
    <property type="project" value="InterPro"/>
</dbReference>